<reference evidence="2 3" key="1">
    <citation type="submission" date="2023-10" db="EMBL/GenBank/DDBJ databases">
        <authorList>
            <person name="Botero Cardona J."/>
        </authorList>
    </citation>
    <scope>NUCLEOTIDE SEQUENCE [LARGE SCALE GENOMIC DNA]</scope>
    <source>
        <strain evidence="2 3">R-54839</strain>
    </source>
</reference>
<dbReference type="InterPro" id="IPR027417">
    <property type="entry name" value="P-loop_NTPase"/>
</dbReference>
<proteinExistence type="predicted"/>
<dbReference type="Gene3D" id="3.40.50.300">
    <property type="entry name" value="P-loop containing nucleotide triphosphate hydrolases"/>
    <property type="match status" value="1"/>
</dbReference>
<name>A0ABN9YLH0_9LACO</name>
<evidence type="ECO:0000313" key="2">
    <source>
        <dbReference type="EMBL" id="CAK1230962.1"/>
    </source>
</evidence>
<accession>A0ABN9YLH0</accession>
<gene>
    <name evidence="2" type="ORF">R54839_PPFHFPJH_00428</name>
</gene>
<comment type="caution">
    <text evidence="2">The sequence shown here is derived from an EMBL/GenBank/DDBJ whole genome shotgun (WGS) entry which is preliminary data.</text>
</comment>
<dbReference type="PANTHER" id="PTHR10285">
    <property type="entry name" value="URIDINE KINASE"/>
    <property type="match status" value="1"/>
</dbReference>
<keyword evidence="3" id="KW-1185">Reference proteome</keyword>
<dbReference type="InterPro" id="IPR006083">
    <property type="entry name" value="PRK/URK"/>
</dbReference>
<keyword evidence="2" id="KW-0418">Kinase</keyword>
<dbReference type="SUPFAM" id="SSF52540">
    <property type="entry name" value="P-loop containing nucleoside triphosphate hydrolases"/>
    <property type="match status" value="1"/>
</dbReference>
<dbReference type="EC" id="2.7.1.33" evidence="2"/>
<dbReference type="RefSeq" id="WP_187753605.1">
    <property type="nucleotide sequence ID" value="NZ_CAUZLL010000004.1"/>
</dbReference>
<feature type="domain" description="Phosphoribulokinase/uridine kinase" evidence="1">
    <location>
        <begin position="20"/>
        <end position="148"/>
    </location>
</feature>
<protein>
    <submittedName>
        <fullName evidence="2">Panthothenate kinase (CoaA)</fullName>
        <ecNumber evidence="2">2.7.1.33</ecNumber>
    </submittedName>
</protein>
<sequence>MIERLIEEVKNAHQGAFFTIGLTGSVAVGKSTLADQLAMEIKAAGLTVQVLSTDAFLKTNEQLHQEGIFDEKGFPNSYDLKGMATFIENFRNGQQTQRTAVYSQTLADRVPGKESIIDRPDVLILEGVVALQLPKKLLDLTVFLEADLQDIRDWYLARNLLATVKSANEPNSWRAQYADMPLLDFYKLAMGVWEKTNQQNYDRFIYPTKGKADWVVSVDYYHQIQSITPGTAKD</sequence>
<dbReference type="Pfam" id="PF00485">
    <property type="entry name" value="PRK"/>
    <property type="match status" value="1"/>
</dbReference>
<dbReference type="GeneID" id="89537695"/>
<keyword evidence="2" id="KW-0808">Transferase</keyword>
<dbReference type="Proteomes" id="UP001314261">
    <property type="component" value="Unassembled WGS sequence"/>
</dbReference>
<dbReference type="GO" id="GO:0004594">
    <property type="term" value="F:pantothenate kinase activity"/>
    <property type="evidence" value="ECO:0007669"/>
    <property type="project" value="UniProtKB-EC"/>
</dbReference>
<evidence type="ECO:0000259" key="1">
    <source>
        <dbReference type="Pfam" id="PF00485"/>
    </source>
</evidence>
<evidence type="ECO:0000313" key="3">
    <source>
        <dbReference type="Proteomes" id="UP001314261"/>
    </source>
</evidence>
<organism evidence="2 3">
    <name type="scientific">Fructobacillus fructosus</name>
    <dbReference type="NCBI Taxonomy" id="1631"/>
    <lineage>
        <taxon>Bacteria</taxon>
        <taxon>Bacillati</taxon>
        <taxon>Bacillota</taxon>
        <taxon>Bacilli</taxon>
        <taxon>Lactobacillales</taxon>
        <taxon>Lactobacillaceae</taxon>
        <taxon>Fructobacillus</taxon>
    </lineage>
</organism>
<dbReference type="EMBL" id="CAUZLR010000002">
    <property type="protein sequence ID" value="CAK1230962.1"/>
    <property type="molecule type" value="Genomic_DNA"/>
</dbReference>